<dbReference type="Proteomes" id="UP000018979">
    <property type="component" value="Chromosome I"/>
</dbReference>
<dbReference type="InterPro" id="IPR050189">
    <property type="entry name" value="MFS_Efflux_Transporters"/>
</dbReference>
<reference evidence="8 9" key="1">
    <citation type="submission" date="2013-06" db="EMBL/GenBank/DDBJ databases">
        <authorList>
            <person name="Aslett M."/>
        </authorList>
    </citation>
    <scope>NUCLEOTIDE SEQUENCE [LARGE SCALE GENOMIC DNA]</scope>
    <source>
        <strain evidence="8 9">Db11</strain>
    </source>
</reference>
<sequence length="390" mass="41511">MLMTPTRKLTAIALVIAFIQFTNALEYMVFNPIFLYMAADFSVPVSFAGYVSAAYTLAAVISGIGAFFWIGGVEKQRFLMLNVTLLGVTTLLIATTQQFYWLLALRLLAGLLGGTTMGVGIGLLLNAAPAALHSRMLATVIASFSLVSIVGMPGMLYLCEVASWRVALAAIGGLCLLAAVLVALFVPRDAPQPQAAAPVTLDRRLLLFAAAAGLTQFSPMLLIPVLAPLLTQRLQVVDAHLSWLFFIGGVAGYLATVLAGRWLQRFGAVTLTVGATLLLLGSLWLVARGGDRGELFMVAFLAAAYARLVAISSLSMRWPDNRQRAAFGVLQTALIHLSATVAFLLSSTLLSGGLTPLSLQRLLWLCALSAVAVAPLSVWLQARLCQRDAS</sequence>
<feature type="transmembrane region" description="Helical" evidence="6">
    <location>
        <begin position="293"/>
        <end position="314"/>
    </location>
</feature>
<proteinExistence type="predicted"/>
<feature type="transmembrane region" description="Helical" evidence="6">
    <location>
        <begin position="266"/>
        <end position="287"/>
    </location>
</feature>
<evidence type="ECO:0000256" key="2">
    <source>
        <dbReference type="ARBA" id="ARBA00022475"/>
    </source>
</evidence>
<dbReference type="EMBL" id="HG326223">
    <property type="protein sequence ID" value="CDG12138.1"/>
    <property type="molecule type" value="Genomic_DNA"/>
</dbReference>
<feature type="transmembrane region" description="Helical" evidence="6">
    <location>
        <begin position="205"/>
        <end position="227"/>
    </location>
</feature>
<gene>
    <name evidence="8" type="ORF">SMDB11_1565</name>
</gene>
<feature type="transmembrane region" description="Helical" evidence="6">
    <location>
        <begin position="164"/>
        <end position="185"/>
    </location>
</feature>
<evidence type="ECO:0000256" key="1">
    <source>
        <dbReference type="ARBA" id="ARBA00004651"/>
    </source>
</evidence>
<feature type="transmembrane region" description="Helical" evidence="6">
    <location>
        <begin position="78"/>
        <end position="94"/>
    </location>
</feature>
<reference evidence="9" key="2">
    <citation type="submission" date="2013-11" db="EMBL/GenBank/DDBJ databases">
        <title>Genome sequences of clinical and environmental isolates of Serratia marcescens.</title>
        <authorList>
            <person name="Iguchi A."/>
            <person name="Komatsu H."/>
            <person name="Nagaya Y."/>
            <person name="Ogura Y."/>
            <person name="Katsura K."/>
            <person name="Kurokawa K."/>
            <person name="Ooka T."/>
            <person name="Hattori M."/>
            <person name="Gotoh N."/>
            <person name="Thomson N."/>
            <person name="Hayashi T."/>
        </authorList>
    </citation>
    <scope>NUCLEOTIDE SEQUENCE [LARGE SCALE GENOMIC DNA]</scope>
    <source>
        <strain evidence="9">Db11</strain>
    </source>
</reference>
<feature type="transmembrane region" description="Helical" evidence="6">
    <location>
        <begin position="48"/>
        <end position="71"/>
    </location>
</feature>
<dbReference type="PANTHER" id="PTHR43124">
    <property type="entry name" value="PURINE EFFLUX PUMP PBUE"/>
    <property type="match status" value="1"/>
</dbReference>
<dbReference type="GO" id="GO:0005886">
    <property type="term" value="C:plasma membrane"/>
    <property type="evidence" value="ECO:0007669"/>
    <property type="project" value="UniProtKB-SubCell"/>
</dbReference>
<feature type="transmembrane region" description="Helical" evidence="6">
    <location>
        <begin position="239"/>
        <end position="259"/>
    </location>
</feature>
<comment type="subcellular location">
    <subcellularLocation>
        <location evidence="1">Cell membrane</location>
        <topology evidence="1">Multi-pass membrane protein</topology>
    </subcellularLocation>
</comment>
<keyword evidence="2" id="KW-1003">Cell membrane</keyword>
<accession>A0ABC9IH92</accession>
<dbReference type="AlphaFoldDB" id="A0ABC9IH92"/>
<dbReference type="PROSITE" id="PS50850">
    <property type="entry name" value="MFS"/>
    <property type="match status" value="1"/>
</dbReference>
<evidence type="ECO:0000259" key="7">
    <source>
        <dbReference type="PROSITE" id="PS50850"/>
    </source>
</evidence>
<feature type="domain" description="Major facilitator superfamily (MFS) profile" evidence="7">
    <location>
        <begin position="12"/>
        <end position="385"/>
    </location>
</feature>
<keyword evidence="5 6" id="KW-0472">Membrane</keyword>
<evidence type="ECO:0000256" key="6">
    <source>
        <dbReference type="SAM" id="Phobius"/>
    </source>
</evidence>
<feature type="transmembrane region" description="Helical" evidence="6">
    <location>
        <begin position="326"/>
        <end position="350"/>
    </location>
</feature>
<dbReference type="KEGG" id="smac:SMDB11_1565"/>
<feature type="transmembrane region" description="Helical" evidence="6">
    <location>
        <begin position="100"/>
        <end position="125"/>
    </location>
</feature>
<evidence type="ECO:0000256" key="5">
    <source>
        <dbReference type="ARBA" id="ARBA00023136"/>
    </source>
</evidence>
<organism evidence="8 9">
    <name type="scientific">Serratia marcescens subsp. marcescens Db11</name>
    <dbReference type="NCBI Taxonomy" id="273526"/>
    <lineage>
        <taxon>Bacteria</taxon>
        <taxon>Pseudomonadati</taxon>
        <taxon>Pseudomonadota</taxon>
        <taxon>Gammaproteobacteria</taxon>
        <taxon>Enterobacterales</taxon>
        <taxon>Yersiniaceae</taxon>
        <taxon>Serratia</taxon>
    </lineage>
</organism>
<keyword evidence="4 6" id="KW-1133">Transmembrane helix</keyword>
<dbReference type="InterPro" id="IPR020846">
    <property type="entry name" value="MFS_dom"/>
</dbReference>
<evidence type="ECO:0000313" key="9">
    <source>
        <dbReference type="Proteomes" id="UP000018979"/>
    </source>
</evidence>
<protein>
    <submittedName>
        <fullName evidence="8">Major facilitator superfamily protein</fullName>
    </submittedName>
</protein>
<dbReference type="Gene3D" id="1.20.1250.20">
    <property type="entry name" value="MFS general substrate transporter like domains"/>
    <property type="match status" value="2"/>
</dbReference>
<dbReference type="PANTHER" id="PTHR43124:SF3">
    <property type="entry name" value="CHLORAMPHENICOL EFFLUX PUMP RV0191"/>
    <property type="match status" value="1"/>
</dbReference>
<feature type="transmembrane region" description="Helical" evidence="6">
    <location>
        <begin position="137"/>
        <end position="158"/>
    </location>
</feature>
<keyword evidence="3 6" id="KW-0812">Transmembrane</keyword>
<evidence type="ECO:0000256" key="3">
    <source>
        <dbReference type="ARBA" id="ARBA00022692"/>
    </source>
</evidence>
<evidence type="ECO:0000313" key="8">
    <source>
        <dbReference type="EMBL" id="CDG12138.1"/>
    </source>
</evidence>
<dbReference type="SUPFAM" id="SSF103473">
    <property type="entry name" value="MFS general substrate transporter"/>
    <property type="match status" value="1"/>
</dbReference>
<reference evidence="8 9" key="3">
    <citation type="journal article" date="2014" name="Genome Biol. Evol.">
        <title>Genome evolution and plasticity of Serratia marcescens, an important multidrug-resistant nosocomial pathogen.</title>
        <authorList>
            <person name="Iguchi A."/>
            <person name="Nagaya Y."/>
            <person name="Pradel E."/>
            <person name="Ooka T."/>
            <person name="Ogura Y."/>
            <person name="Katsura K."/>
            <person name="Kurokawa K."/>
            <person name="Oshima K."/>
            <person name="Hattori M."/>
            <person name="Parkhill J."/>
            <person name="Sebaihia M."/>
            <person name="Coulthurst S.J."/>
            <person name="Gotoh N."/>
            <person name="Thomson N.R."/>
            <person name="Ewbank J.J."/>
            <person name="Hayashi T."/>
        </authorList>
    </citation>
    <scope>NUCLEOTIDE SEQUENCE [LARGE SCALE GENOMIC DNA]</scope>
    <source>
        <strain evidence="8 9">Db11</strain>
    </source>
</reference>
<name>A0ABC9IH92_SERMA</name>
<feature type="transmembrane region" description="Helical" evidence="6">
    <location>
        <begin position="362"/>
        <end position="380"/>
    </location>
</feature>
<dbReference type="InterPro" id="IPR011701">
    <property type="entry name" value="MFS"/>
</dbReference>
<dbReference type="InterPro" id="IPR036259">
    <property type="entry name" value="MFS_trans_sf"/>
</dbReference>
<evidence type="ECO:0000256" key="4">
    <source>
        <dbReference type="ARBA" id="ARBA00022989"/>
    </source>
</evidence>
<dbReference type="Pfam" id="PF07690">
    <property type="entry name" value="MFS_1"/>
    <property type="match status" value="1"/>
</dbReference>